<dbReference type="EMBL" id="MT142842">
    <property type="protein sequence ID" value="QJA89377.1"/>
    <property type="molecule type" value="Genomic_DNA"/>
</dbReference>
<dbReference type="Gene3D" id="2.60.120.260">
    <property type="entry name" value="Galactose-binding domain-like"/>
    <property type="match status" value="1"/>
</dbReference>
<dbReference type="InterPro" id="IPR008979">
    <property type="entry name" value="Galactose-bd-like_sf"/>
</dbReference>
<dbReference type="SUPFAM" id="SSF49785">
    <property type="entry name" value="Galactose-binding domain-like"/>
    <property type="match status" value="1"/>
</dbReference>
<reference evidence="1" key="1">
    <citation type="submission" date="2020-03" db="EMBL/GenBank/DDBJ databases">
        <title>The deep terrestrial virosphere.</title>
        <authorList>
            <person name="Holmfeldt K."/>
            <person name="Nilsson E."/>
            <person name="Simone D."/>
            <person name="Lopez-Fernandez M."/>
            <person name="Wu X."/>
            <person name="de Brujin I."/>
            <person name="Lundin D."/>
            <person name="Andersson A."/>
            <person name="Bertilsson S."/>
            <person name="Dopson M."/>
        </authorList>
    </citation>
    <scope>NUCLEOTIDE SEQUENCE</scope>
    <source>
        <strain evidence="1">MM415B02561</strain>
    </source>
</reference>
<accession>A0A6M3L3T7</accession>
<dbReference type="AlphaFoldDB" id="A0A6M3L3T7"/>
<evidence type="ECO:0008006" key="2">
    <source>
        <dbReference type="Google" id="ProtNLM"/>
    </source>
</evidence>
<evidence type="ECO:0000313" key="1">
    <source>
        <dbReference type="EMBL" id="QJA89377.1"/>
    </source>
</evidence>
<organism evidence="1">
    <name type="scientific">viral metagenome</name>
    <dbReference type="NCBI Taxonomy" id="1070528"/>
    <lineage>
        <taxon>unclassified sequences</taxon>
        <taxon>metagenomes</taxon>
        <taxon>organismal metagenomes</taxon>
    </lineage>
</organism>
<proteinExistence type="predicted"/>
<protein>
    <recommendedName>
        <fullName evidence="2">F5/8 type C domain-containing protein</fullName>
    </recommendedName>
</protein>
<gene>
    <name evidence="1" type="ORF">MM415B02561_0006</name>
</gene>
<sequence>MSANTYFYCPGAIMEKAAKHAVTSSAQGYEPVNALDFNPITYWRPSSNVAQSFQIDLGEAKSFDNVVVVFQNYDTAGAGEVGLEKSNSGIGVFTAVQSWYCTAGGAIGERVKVFGDVSTAGSWRYWNVTFQSYDTAICVNQIMLCQRQAVSFGSTAPEQQENPIYLNSEHMSGGGVRFVFGKARGPIRRWSRNWAYTSSAVLTTIQQPVNWSFGKRYPFVYSDDVAVTSRTTLDASNERFLCRFNLDGVPVENPTADFWNASLDWSQEIGIDDGEAY</sequence>
<name>A0A6M3L3T7_9ZZZZ</name>